<evidence type="ECO:0000256" key="1">
    <source>
        <dbReference type="ARBA" id="ARBA00022598"/>
    </source>
</evidence>
<evidence type="ECO:0000259" key="5">
    <source>
        <dbReference type="PROSITE" id="PS50975"/>
    </source>
</evidence>
<dbReference type="PANTHER" id="PTHR43585">
    <property type="entry name" value="FUMIPYRROLE BIOSYNTHESIS PROTEIN C"/>
    <property type="match status" value="1"/>
</dbReference>
<dbReference type="InterPro" id="IPR040570">
    <property type="entry name" value="LAL_C2"/>
</dbReference>
<dbReference type="PROSITE" id="PS50975">
    <property type="entry name" value="ATP_GRASP"/>
    <property type="match status" value="1"/>
</dbReference>
<evidence type="ECO:0000313" key="7">
    <source>
        <dbReference type="Proteomes" id="UP000463951"/>
    </source>
</evidence>
<organism evidence="6 7">
    <name type="scientific">Streptomyces antimycoticus</name>
    <dbReference type="NCBI Taxonomy" id="68175"/>
    <lineage>
        <taxon>Bacteria</taxon>
        <taxon>Bacillati</taxon>
        <taxon>Actinomycetota</taxon>
        <taxon>Actinomycetes</taxon>
        <taxon>Kitasatosporales</taxon>
        <taxon>Streptomycetaceae</taxon>
        <taxon>Streptomyces</taxon>
        <taxon>Streptomyces violaceusniger group</taxon>
    </lineage>
</organism>
<dbReference type="Gene3D" id="3.30.470.20">
    <property type="entry name" value="ATP-grasp fold, B domain"/>
    <property type="match status" value="1"/>
</dbReference>
<gene>
    <name evidence="6" type="ORF">SSPO_000610</name>
</gene>
<proteinExistence type="predicted"/>
<evidence type="ECO:0000256" key="4">
    <source>
        <dbReference type="PROSITE-ProRule" id="PRU00409"/>
    </source>
</evidence>
<accession>A0A499UA66</accession>
<dbReference type="PANTHER" id="PTHR43585:SF2">
    <property type="entry name" value="ATP-GRASP ENZYME FSQD"/>
    <property type="match status" value="1"/>
</dbReference>
<feature type="domain" description="ATP-grasp" evidence="5">
    <location>
        <begin position="124"/>
        <end position="317"/>
    </location>
</feature>
<keyword evidence="3 4" id="KW-0067">ATP-binding</keyword>
<dbReference type="AlphaFoldDB" id="A0A499UA66"/>
<name>A0A499UA66_9ACTN</name>
<dbReference type="InterPro" id="IPR013815">
    <property type="entry name" value="ATP_grasp_subdomain_1"/>
</dbReference>
<dbReference type="Gene3D" id="3.40.50.20">
    <property type="match status" value="1"/>
</dbReference>
<evidence type="ECO:0000256" key="3">
    <source>
        <dbReference type="ARBA" id="ARBA00022840"/>
    </source>
</evidence>
<keyword evidence="1" id="KW-0436">Ligase</keyword>
<evidence type="ECO:0000313" key="6">
    <source>
        <dbReference type="EMBL" id="BBJ37343.1"/>
    </source>
</evidence>
<sequence length="416" mass="45601">MNEQGSPIFVGAAVTGTGLRLARFAHERGYAPHVMVERQLISAARAEDRAFLNRLQERRQLHLVESLDSLTADEINLERLAKCGGIVCPADRYLLASARIAEALGIPYLPETAARILRDKRLLRTKLAELDLASPAWAHARDVDDVLAFCRSVDGPWIVKNVVGTGSQDTVLATVESDAAEAVRTMTSRSRYMDADLMIESFVDAPVVSLEGFVVDDRLTTLGLTDRAFGPRPYFAETGWGFPVDDTELQESTAAIARTVLAALGVKRSAFHFEFLVHGDQPILMDANCRLPGAMIMPLLHHLSAGTYYTFLLDSVLGRWAPVPTFHDYGAIVKRYADVDGTLRSAAAAADAATYPGMLEVVPQAEVGSRVRRARDYLGALHWVLARGDSLDMAKRRAWNASDHIMADVNIEVADE</sequence>
<evidence type="ECO:0000256" key="2">
    <source>
        <dbReference type="ARBA" id="ARBA00022741"/>
    </source>
</evidence>
<dbReference type="EMBL" id="AP019620">
    <property type="protein sequence ID" value="BBJ37343.1"/>
    <property type="molecule type" value="Genomic_DNA"/>
</dbReference>
<dbReference type="GO" id="GO:0005524">
    <property type="term" value="F:ATP binding"/>
    <property type="evidence" value="ECO:0007669"/>
    <property type="project" value="UniProtKB-UniRule"/>
</dbReference>
<dbReference type="GO" id="GO:0046872">
    <property type="term" value="F:metal ion binding"/>
    <property type="evidence" value="ECO:0007669"/>
    <property type="project" value="InterPro"/>
</dbReference>
<dbReference type="InterPro" id="IPR011761">
    <property type="entry name" value="ATP-grasp"/>
</dbReference>
<dbReference type="GO" id="GO:0016874">
    <property type="term" value="F:ligase activity"/>
    <property type="evidence" value="ECO:0007669"/>
    <property type="project" value="UniProtKB-KW"/>
</dbReference>
<reference evidence="6 7" key="1">
    <citation type="journal article" date="2020" name="Int. J. Syst. Evol. Microbiol.">
        <title>Reclassification of Streptomyces castelarensis and Streptomyces sporoclivatus as later heterotypic synonyms of Streptomyces antimycoticus.</title>
        <authorList>
            <person name="Komaki H."/>
            <person name="Tamura T."/>
        </authorList>
    </citation>
    <scope>NUCLEOTIDE SEQUENCE [LARGE SCALE GENOMIC DNA]</scope>
    <source>
        <strain evidence="6 7">NBRC 100767</strain>
    </source>
</reference>
<dbReference type="Proteomes" id="UP000463951">
    <property type="component" value="Chromosome"/>
</dbReference>
<protein>
    <recommendedName>
        <fullName evidence="5">ATP-grasp domain-containing protein</fullName>
    </recommendedName>
</protein>
<keyword evidence="2 4" id="KW-0547">Nucleotide-binding</keyword>
<dbReference type="InterPro" id="IPR052032">
    <property type="entry name" value="ATP-dep_AA_Ligase"/>
</dbReference>
<dbReference type="Gene3D" id="3.30.1490.20">
    <property type="entry name" value="ATP-grasp fold, A domain"/>
    <property type="match status" value="1"/>
</dbReference>
<dbReference type="Pfam" id="PF18603">
    <property type="entry name" value="LAL_C2"/>
    <property type="match status" value="1"/>
</dbReference>
<dbReference type="SUPFAM" id="SSF56059">
    <property type="entry name" value="Glutathione synthetase ATP-binding domain-like"/>
    <property type="match status" value="1"/>
</dbReference>